<evidence type="ECO:0000313" key="8">
    <source>
        <dbReference type="EMBL" id="QLI82736.1"/>
    </source>
</evidence>
<evidence type="ECO:0000256" key="4">
    <source>
        <dbReference type="PROSITE-ProRule" id="PRU00284"/>
    </source>
</evidence>
<dbReference type="AlphaFoldDB" id="A0A7D5VBH6"/>
<dbReference type="EMBL" id="CP058952">
    <property type="protein sequence ID" value="QLI82736.1"/>
    <property type="molecule type" value="Genomic_DNA"/>
</dbReference>
<name>A0A7D5VBH6_9NEIS</name>
<proteinExistence type="inferred from homology"/>
<dbReference type="InterPro" id="IPR024478">
    <property type="entry name" value="HlyB_4HB_MCP"/>
</dbReference>
<dbReference type="PROSITE" id="PS50885">
    <property type="entry name" value="HAMP"/>
    <property type="match status" value="1"/>
</dbReference>
<evidence type="ECO:0000259" key="6">
    <source>
        <dbReference type="PROSITE" id="PS50111"/>
    </source>
</evidence>
<keyword evidence="5" id="KW-0812">Transmembrane</keyword>
<dbReference type="InterPro" id="IPR003660">
    <property type="entry name" value="HAMP_dom"/>
</dbReference>
<dbReference type="PANTHER" id="PTHR32089">
    <property type="entry name" value="METHYL-ACCEPTING CHEMOTAXIS PROTEIN MCPB"/>
    <property type="match status" value="1"/>
</dbReference>
<dbReference type="InterPro" id="IPR004089">
    <property type="entry name" value="MCPsignal_dom"/>
</dbReference>
<dbReference type="Pfam" id="PF12729">
    <property type="entry name" value="4HB_MCP_1"/>
    <property type="match status" value="1"/>
</dbReference>
<evidence type="ECO:0000259" key="7">
    <source>
        <dbReference type="PROSITE" id="PS50885"/>
    </source>
</evidence>
<dbReference type="SMART" id="SM00283">
    <property type="entry name" value="MA"/>
    <property type="match status" value="1"/>
</dbReference>
<feature type="domain" description="Methyl-accepting transducer" evidence="6">
    <location>
        <begin position="271"/>
        <end position="507"/>
    </location>
</feature>
<gene>
    <name evidence="8" type="ORF">HZU75_15085</name>
</gene>
<dbReference type="PANTHER" id="PTHR32089:SF112">
    <property type="entry name" value="LYSOZYME-LIKE PROTEIN-RELATED"/>
    <property type="match status" value="1"/>
</dbReference>
<evidence type="ECO:0000256" key="2">
    <source>
        <dbReference type="ARBA" id="ARBA00023224"/>
    </source>
</evidence>
<feature type="domain" description="HAMP" evidence="7">
    <location>
        <begin position="213"/>
        <end position="266"/>
    </location>
</feature>
<dbReference type="Pfam" id="PF00015">
    <property type="entry name" value="MCPsignal"/>
    <property type="match status" value="1"/>
</dbReference>
<dbReference type="PROSITE" id="PS50111">
    <property type="entry name" value="CHEMOTAXIS_TRANSDUC_2"/>
    <property type="match status" value="1"/>
</dbReference>
<comment type="similarity">
    <text evidence="3">Belongs to the methyl-accepting chemotaxis (MCP) protein family.</text>
</comment>
<dbReference type="GO" id="GO:0016020">
    <property type="term" value="C:membrane"/>
    <property type="evidence" value="ECO:0007669"/>
    <property type="project" value="UniProtKB-SubCell"/>
</dbReference>
<accession>A0A7D5VBH6</accession>
<evidence type="ECO:0000256" key="1">
    <source>
        <dbReference type="ARBA" id="ARBA00004370"/>
    </source>
</evidence>
<evidence type="ECO:0000256" key="3">
    <source>
        <dbReference type="ARBA" id="ARBA00029447"/>
    </source>
</evidence>
<dbReference type="GO" id="GO:0007165">
    <property type="term" value="P:signal transduction"/>
    <property type="evidence" value="ECO:0007669"/>
    <property type="project" value="UniProtKB-KW"/>
</dbReference>
<dbReference type="FunFam" id="1.10.287.950:FF:000001">
    <property type="entry name" value="Methyl-accepting chemotaxis sensory transducer"/>
    <property type="match status" value="1"/>
</dbReference>
<feature type="transmembrane region" description="Helical" evidence="5">
    <location>
        <begin position="12"/>
        <end position="31"/>
    </location>
</feature>
<keyword evidence="5" id="KW-1133">Transmembrane helix</keyword>
<dbReference type="SUPFAM" id="SSF58104">
    <property type="entry name" value="Methyl-accepting chemotaxis protein (MCP) signaling domain"/>
    <property type="match status" value="1"/>
</dbReference>
<keyword evidence="9" id="KW-1185">Reference proteome</keyword>
<dbReference type="Proteomes" id="UP000510822">
    <property type="component" value="Chromosome"/>
</dbReference>
<feature type="transmembrane region" description="Helical" evidence="5">
    <location>
        <begin position="193"/>
        <end position="211"/>
    </location>
</feature>
<dbReference type="GO" id="GO:0006935">
    <property type="term" value="P:chemotaxis"/>
    <property type="evidence" value="ECO:0007669"/>
    <property type="project" value="UniProtKB-ARBA"/>
</dbReference>
<evidence type="ECO:0000256" key="5">
    <source>
        <dbReference type="SAM" id="Phobius"/>
    </source>
</evidence>
<comment type="subcellular location">
    <subcellularLocation>
        <location evidence="1">Membrane</location>
    </subcellularLocation>
</comment>
<organism evidence="8 9">
    <name type="scientific">Chitinibacter fontanus</name>
    <dbReference type="NCBI Taxonomy" id="1737446"/>
    <lineage>
        <taxon>Bacteria</taxon>
        <taxon>Pseudomonadati</taxon>
        <taxon>Pseudomonadota</taxon>
        <taxon>Betaproteobacteria</taxon>
        <taxon>Neisseriales</taxon>
        <taxon>Chitinibacteraceae</taxon>
        <taxon>Chitinibacter</taxon>
    </lineage>
</organism>
<dbReference type="KEGG" id="cfon:HZU75_15085"/>
<reference evidence="8 9" key="1">
    <citation type="journal article" date="2016" name="Int. J. Syst. Evol. Microbiol.">
        <title>Chitinibacter fontanus sp. nov., isolated from a spring.</title>
        <authorList>
            <person name="Sheu S.Y."/>
            <person name="Li Y.S."/>
            <person name="Young C.C."/>
            <person name="Chen W.M."/>
        </authorList>
    </citation>
    <scope>NUCLEOTIDE SEQUENCE [LARGE SCALE GENOMIC DNA]</scope>
    <source>
        <strain evidence="8 9">STM-7</strain>
    </source>
</reference>
<keyword evidence="5" id="KW-0472">Membrane</keyword>
<dbReference type="Gene3D" id="1.10.287.950">
    <property type="entry name" value="Methyl-accepting chemotaxis protein"/>
    <property type="match status" value="1"/>
</dbReference>
<dbReference type="RefSeq" id="WP_180306812.1">
    <property type="nucleotide sequence ID" value="NZ_CP058952.1"/>
</dbReference>
<protein>
    <submittedName>
        <fullName evidence="8">Methyl-accepting chemotaxis protein</fullName>
    </submittedName>
</protein>
<sequence length="543" mass="58340">MLNQLTISKKITAGFALLIVLLIAVGISGIYHMRSSATMVKQLLATDLVYGVGMTDFTEDILLLRRYEKDLFMNLNKPEKVKEYKEKWDKTLGNSKNTLSALEKVASNAQKNDLQGLASGLDAYASAFNEVASQVVAGKFTTTQEANEFFDKNKAVIRKLAEDSDEHAEAAIQAVNAIAEKVQADEDSTLRSTLILMVLATITAIVAAYFISQAVSKPLDAIQREITEIDRTGHIGRRLAIHNHDEIGKTSSALNRLFTGMCEVIGQANRNSGALVTASRELADAAGQVSQASHVQAEASASTAAAIEQMSVSVHMIAENAQNVEAESREAAQTATEGAVTAQRAAVEINQIAESITRSSDVIVQLNQRSDEIGSIAMVIKDIADQTNLLALNAAIEAARAGDLGRGFAVVADEVRKLAERTTQATVEITSKIDSVQRDTSAAADGMRAAGRLVENGVRSTESVAEALSQIEHVTSRTVEHIASISNAIKEQSSASQEIARHVEHISQASEENHGAAKSTNELSTRLSQIAQDLDNTIRRFTV</sequence>
<keyword evidence="2 4" id="KW-0807">Transducer</keyword>
<dbReference type="CDD" id="cd11386">
    <property type="entry name" value="MCP_signal"/>
    <property type="match status" value="1"/>
</dbReference>
<evidence type="ECO:0000313" key="9">
    <source>
        <dbReference type="Proteomes" id="UP000510822"/>
    </source>
</evidence>